<dbReference type="PRINTS" id="PR00599">
    <property type="entry name" value="MAPEPTIDASE"/>
</dbReference>
<keyword evidence="4 6" id="KW-0479">Metal-binding</keyword>
<sequence>MSFSLKSKKDIAKMKIAGCKAANVLEMLTEYVVPGVTTGELDDIAFKYITEELKCIPANIGYSGFPKTLCTSINNVICHGIPTENKKLKNGDIVNIDVTVIYDGWHGDTSRMYLVGKVPAHARRLVDVTKDCLFAGIDEVKPGATLGDVGFAIQELAEKNHYSVVRDYCGHGIGKTYHEEPQVMHYGNRGEGLKLEEGMCFTIEPMINLGSHHSKILGDGWTVVTKDGKLSAQWEHTVAVTSNGHEILTLGD</sequence>
<evidence type="ECO:0000256" key="5">
    <source>
        <dbReference type="ARBA" id="ARBA00022801"/>
    </source>
</evidence>
<evidence type="ECO:0000256" key="2">
    <source>
        <dbReference type="ARBA" id="ARBA00022438"/>
    </source>
</evidence>
<comment type="cofactor">
    <cofactor evidence="6">
        <name>Co(2+)</name>
        <dbReference type="ChEBI" id="CHEBI:48828"/>
    </cofactor>
    <cofactor evidence="6">
        <name>Zn(2+)</name>
        <dbReference type="ChEBI" id="CHEBI:29105"/>
    </cofactor>
    <cofactor evidence="6">
        <name>Mn(2+)</name>
        <dbReference type="ChEBI" id="CHEBI:29035"/>
    </cofactor>
    <cofactor evidence="6">
        <name>Fe(2+)</name>
        <dbReference type="ChEBI" id="CHEBI:29033"/>
    </cofactor>
    <text evidence="6">Binds 2 divalent metal cations per subunit. Has a high-affinity and a low affinity metal-binding site. The true nature of the physiological cofactor is under debate. The enzyme is active with cobalt, zinc, manganese or divalent iron ions. Most likely, methionine aminopeptidases function as mononuclear Fe(2+)-metalloproteases under physiological conditions, and the catalytically relevant metal-binding site has been assigned to the histidine-containing high-affinity site.</text>
</comment>
<evidence type="ECO:0000256" key="4">
    <source>
        <dbReference type="ARBA" id="ARBA00022723"/>
    </source>
</evidence>
<proteinExistence type="inferred from homology"/>
<evidence type="ECO:0000256" key="1">
    <source>
        <dbReference type="ARBA" id="ARBA00002521"/>
    </source>
</evidence>
<keyword evidence="3 6" id="KW-0645">Protease</keyword>
<feature type="binding site" evidence="6">
    <location>
        <position position="79"/>
    </location>
    <ligand>
        <name>substrate</name>
    </ligand>
</feature>
<dbReference type="GO" id="GO:0046872">
    <property type="term" value="F:metal ion binding"/>
    <property type="evidence" value="ECO:0007669"/>
    <property type="project" value="UniProtKB-UniRule"/>
</dbReference>
<reference evidence="9 10" key="1">
    <citation type="submission" date="2019-02" db="EMBL/GenBank/DDBJ databases">
        <title>Prokaryotic population dynamics and viral predation in marine succession experiment using metagenomics: the confinement effect.</title>
        <authorList>
            <person name="Haro-Moreno J.M."/>
            <person name="Rodriguez-Valera F."/>
            <person name="Lopez-Perez M."/>
        </authorList>
    </citation>
    <scope>NUCLEOTIDE SEQUENCE [LARGE SCALE GENOMIC DNA]</scope>
    <source>
        <strain evidence="9">MED-G166</strain>
    </source>
</reference>
<evidence type="ECO:0000256" key="6">
    <source>
        <dbReference type="HAMAP-Rule" id="MF_01974"/>
    </source>
</evidence>
<keyword evidence="5 6" id="KW-0378">Hydrolase</keyword>
<comment type="catalytic activity">
    <reaction evidence="6 7">
        <text>Release of N-terminal amino acids, preferentially methionine, from peptides and arylamides.</text>
        <dbReference type="EC" id="3.4.11.18"/>
    </reaction>
</comment>
<evidence type="ECO:0000256" key="7">
    <source>
        <dbReference type="RuleBase" id="RU003653"/>
    </source>
</evidence>
<dbReference type="GO" id="GO:0070006">
    <property type="term" value="F:metalloaminopeptidase activity"/>
    <property type="evidence" value="ECO:0007669"/>
    <property type="project" value="UniProtKB-UniRule"/>
</dbReference>
<dbReference type="PANTHER" id="PTHR43330">
    <property type="entry name" value="METHIONINE AMINOPEPTIDASE"/>
    <property type="match status" value="1"/>
</dbReference>
<dbReference type="InterPro" id="IPR000994">
    <property type="entry name" value="Pept_M24"/>
</dbReference>
<gene>
    <name evidence="6 9" type="primary">map</name>
    <name evidence="9" type="ORF">EVA99_02010</name>
</gene>
<name>A0A520MSN7_9GAMM</name>
<comment type="similarity">
    <text evidence="6">Belongs to the peptidase M24A family. Methionine aminopeptidase type 1 subfamily.</text>
</comment>
<dbReference type="Proteomes" id="UP000320146">
    <property type="component" value="Unassembled WGS sequence"/>
</dbReference>
<dbReference type="NCBIfam" id="TIGR00500">
    <property type="entry name" value="met_pdase_I"/>
    <property type="match status" value="1"/>
</dbReference>
<dbReference type="GO" id="GO:0004239">
    <property type="term" value="F:initiator methionyl aminopeptidase activity"/>
    <property type="evidence" value="ECO:0007669"/>
    <property type="project" value="UniProtKB-UniRule"/>
</dbReference>
<dbReference type="PANTHER" id="PTHR43330:SF27">
    <property type="entry name" value="METHIONINE AMINOPEPTIDASE"/>
    <property type="match status" value="1"/>
</dbReference>
<dbReference type="EC" id="3.4.11.18" evidence="6 7"/>
<dbReference type="HAMAP" id="MF_01974">
    <property type="entry name" value="MetAP_1"/>
    <property type="match status" value="1"/>
</dbReference>
<organism evidence="9 10">
    <name type="scientific">SAR86 cluster bacterium</name>
    <dbReference type="NCBI Taxonomy" id="2030880"/>
    <lineage>
        <taxon>Bacteria</taxon>
        <taxon>Pseudomonadati</taxon>
        <taxon>Pseudomonadota</taxon>
        <taxon>Gammaproteobacteria</taxon>
        <taxon>SAR86 cluster</taxon>
    </lineage>
</organism>
<feature type="binding site" evidence="6">
    <location>
        <position position="178"/>
    </location>
    <ligand>
        <name>substrate</name>
    </ligand>
</feature>
<comment type="function">
    <text evidence="1 6">Removes the N-terminal methionine from nascent proteins. The N-terminal methionine is often cleaved when the second residue in the primary sequence is small and uncharged (Met-Ala-, Cys, Gly, Pro, Ser, Thr, or Val). Requires deformylation of the N(alpha)-formylated initiator methionine before it can be hydrolyzed.</text>
</comment>
<evidence type="ECO:0000313" key="9">
    <source>
        <dbReference type="EMBL" id="RZO24229.1"/>
    </source>
</evidence>
<dbReference type="InterPro" id="IPR036005">
    <property type="entry name" value="Creatinase/aminopeptidase-like"/>
</dbReference>
<feature type="binding site" evidence="6">
    <location>
        <position position="171"/>
    </location>
    <ligand>
        <name>a divalent metal cation</name>
        <dbReference type="ChEBI" id="CHEBI:60240"/>
        <label>2</label>
        <note>catalytic</note>
    </ligand>
</feature>
<dbReference type="SUPFAM" id="SSF55920">
    <property type="entry name" value="Creatinase/aminopeptidase"/>
    <property type="match status" value="1"/>
</dbReference>
<keyword evidence="2 6" id="KW-0031">Aminopeptidase</keyword>
<dbReference type="Gene3D" id="3.90.230.10">
    <property type="entry name" value="Creatinase/methionine aminopeptidase superfamily"/>
    <property type="match status" value="1"/>
</dbReference>
<feature type="domain" description="Peptidase M24" evidence="8">
    <location>
        <begin position="13"/>
        <end position="241"/>
    </location>
</feature>
<dbReference type="EMBL" id="SHBL01000011">
    <property type="protein sequence ID" value="RZO24229.1"/>
    <property type="molecule type" value="Genomic_DNA"/>
</dbReference>
<dbReference type="InterPro" id="IPR001714">
    <property type="entry name" value="Pept_M24_MAP"/>
</dbReference>
<comment type="subunit">
    <text evidence="6">Monomer.</text>
</comment>
<feature type="binding site" evidence="6">
    <location>
        <position position="204"/>
    </location>
    <ligand>
        <name>a divalent metal cation</name>
        <dbReference type="ChEBI" id="CHEBI:60240"/>
        <label>2</label>
        <note>catalytic</note>
    </ligand>
</feature>
<evidence type="ECO:0000313" key="10">
    <source>
        <dbReference type="Proteomes" id="UP000320146"/>
    </source>
</evidence>
<dbReference type="Pfam" id="PF00557">
    <property type="entry name" value="Peptidase_M24"/>
    <property type="match status" value="1"/>
</dbReference>
<dbReference type="PROSITE" id="PS00680">
    <property type="entry name" value="MAP_1"/>
    <property type="match status" value="1"/>
</dbReference>
<feature type="binding site" evidence="6">
    <location>
        <position position="235"/>
    </location>
    <ligand>
        <name>a divalent metal cation</name>
        <dbReference type="ChEBI" id="CHEBI:60240"/>
        <label>2</label>
        <note>catalytic</note>
    </ligand>
</feature>
<dbReference type="GO" id="GO:0005829">
    <property type="term" value="C:cytosol"/>
    <property type="evidence" value="ECO:0007669"/>
    <property type="project" value="TreeGrafter"/>
</dbReference>
<accession>A0A520MSN7</accession>
<comment type="caution">
    <text evidence="9">The sequence shown here is derived from an EMBL/GenBank/DDBJ whole genome shotgun (WGS) entry which is preliminary data.</text>
</comment>
<feature type="binding site" evidence="6">
    <location>
        <position position="108"/>
    </location>
    <ligand>
        <name>a divalent metal cation</name>
        <dbReference type="ChEBI" id="CHEBI:60240"/>
        <label>1</label>
    </ligand>
</feature>
<feature type="binding site" evidence="6">
    <location>
        <position position="235"/>
    </location>
    <ligand>
        <name>a divalent metal cation</name>
        <dbReference type="ChEBI" id="CHEBI:60240"/>
        <label>1</label>
    </ligand>
</feature>
<feature type="binding site" evidence="6">
    <location>
        <position position="108"/>
    </location>
    <ligand>
        <name>a divalent metal cation</name>
        <dbReference type="ChEBI" id="CHEBI:60240"/>
        <label>2</label>
        <note>catalytic</note>
    </ligand>
</feature>
<feature type="binding site" evidence="6">
    <location>
        <position position="97"/>
    </location>
    <ligand>
        <name>a divalent metal cation</name>
        <dbReference type="ChEBI" id="CHEBI:60240"/>
        <label>1</label>
    </ligand>
</feature>
<dbReference type="CDD" id="cd01086">
    <property type="entry name" value="MetAP1"/>
    <property type="match status" value="1"/>
</dbReference>
<dbReference type="GO" id="GO:0006508">
    <property type="term" value="P:proteolysis"/>
    <property type="evidence" value="ECO:0007669"/>
    <property type="project" value="UniProtKB-KW"/>
</dbReference>
<dbReference type="AlphaFoldDB" id="A0A520MSN7"/>
<dbReference type="InterPro" id="IPR002467">
    <property type="entry name" value="Pept_M24A_MAP1"/>
</dbReference>
<evidence type="ECO:0000256" key="3">
    <source>
        <dbReference type="ARBA" id="ARBA00022670"/>
    </source>
</evidence>
<evidence type="ECO:0000259" key="8">
    <source>
        <dbReference type="Pfam" id="PF00557"/>
    </source>
</evidence>
<protein>
    <recommendedName>
        <fullName evidence="6 7">Methionine aminopeptidase</fullName>
        <shortName evidence="6">MAP</shortName>
        <shortName evidence="6">MetAP</shortName>
        <ecNumber evidence="6 7">3.4.11.18</ecNumber>
    </recommendedName>
    <alternativeName>
        <fullName evidence="6">Peptidase M</fullName>
    </alternativeName>
</protein>